<evidence type="ECO:0000256" key="8">
    <source>
        <dbReference type="ARBA" id="ARBA00022827"/>
    </source>
</evidence>
<dbReference type="Pfam" id="PF02770">
    <property type="entry name" value="Acyl-CoA_dh_M"/>
    <property type="match status" value="1"/>
</dbReference>
<dbReference type="InterPro" id="IPR009100">
    <property type="entry name" value="AcylCoA_DH/oxidase_NM_dom_sf"/>
</dbReference>
<evidence type="ECO:0000256" key="5">
    <source>
        <dbReference type="ARBA" id="ARBA00022617"/>
    </source>
</evidence>
<keyword evidence="13" id="KW-1185">Reference proteome</keyword>
<dbReference type="PRINTS" id="PR00363">
    <property type="entry name" value="CYTOCHROMEB5"/>
</dbReference>
<keyword evidence="7" id="KW-0479">Metal-binding</keyword>
<comment type="similarity">
    <text evidence="3">Belongs to the glycosyltransferase 32 family.</text>
</comment>
<dbReference type="SUPFAM" id="SSF55856">
    <property type="entry name" value="Cytochrome b5-like heme/steroid binding domain"/>
    <property type="match status" value="1"/>
</dbReference>
<dbReference type="InterPro" id="IPR009075">
    <property type="entry name" value="AcylCo_DH/oxidase_C"/>
</dbReference>
<evidence type="ECO:0000259" key="11">
    <source>
        <dbReference type="PROSITE" id="PS50255"/>
    </source>
</evidence>
<organism evidence="12 13">
    <name type="scientific">Rhizopus azygosporus</name>
    <name type="common">Rhizopus microsporus var. azygosporus</name>
    <dbReference type="NCBI Taxonomy" id="86630"/>
    <lineage>
        <taxon>Eukaryota</taxon>
        <taxon>Fungi</taxon>
        <taxon>Fungi incertae sedis</taxon>
        <taxon>Mucoromycota</taxon>
        <taxon>Mucoromycotina</taxon>
        <taxon>Mucoromycetes</taxon>
        <taxon>Mucorales</taxon>
        <taxon>Mucorineae</taxon>
        <taxon>Rhizopodaceae</taxon>
        <taxon>Rhizopus</taxon>
    </lineage>
</organism>
<evidence type="ECO:0000256" key="3">
    <source>
        <dbReference type="ARBA" id="ARBA00009003"/>
    </source>
</evidence>
<dbReference type="GO" id="GO:0046872">
    <property type="term" value="F:metal ion binding"/>
    <property type="evidence" value="ECO:0007669"/>
    <property type="project" value="UniProtKB-KW"/>
</dbReference>
<dbReference type="Gene3D" id="2.60.120.200">
    <property type="match status" value="1"/>
</dbReference>
<dbReference type="InterPro" id="IPR036400">
    <property type="entry name" value="Cyt_B5-like_heme/steroid_sf"/>
</dbReference>
<dbReference type="Pfam" id="PF00173">
    <property type="entry name" value="Cyt-b5"/>
    <property type="match status" value="1"/>
</dbReference>
<evidence type="ECO:0000256" key="4">
    <source>
        <dbReference type="ARBA" id="ARBA00009347"/>
    </source>
</evidence>
<dbReference type="InterPro" id="IPR013786">
    <property type="entry name" value="AcylCoA_DH/ox_N"/>
</dbReference>
<dbReference type="PANTHER" id="PTHR48083">
    <property type="entry name" value="MEDIUM-CHAIN SPECIFIC ACYL-COA DEHYDROGENASE, MITOCHONDRIAL-RELATED"/>
    <property type="match status" value="1"/>
</dbReference>
<comment type="cofactor">
    <cofactor evidence="1">
        <name>FAD</name>
        <dbReference type="ChEBI" id="CHEBI:57692"/>
    </cofactor>
</comment>
<feature type="domain" description="Cytochrome b5 heme-binding" evidence="11">
    <location>
        <begin position="2"/>
        <end position="78"/>
    </location>
</feature>
<dbReference type="SMART" id="SM01117">
    <property type="entry name" value="Cyt-b5"/>
    <property type="match status" value="1"/>
</dbReference>
<dbReference type="SUPFAM" id="SSF47203">
    <property type="entry name" value="Acyl-CoA dehydrogenase C-terminal domain-like"/>
    <property type="match status" value="1"/>
</dbReference>
<evidence type="ECO:0000256" key="6">
    <source>
        <dbReference type="ARBA" id="ARBA00022630"/>
    </source>
</evidence>
<gene>
    <name evidence="12" type="ORF">CU097_011476</name>
</gene>
<keyword evidence="10" id="KW-0408">Iron</keyword>
<dbReference type="InterPro" id="IPR007577">
    <property type="entry name" value="GlycoTrfase_DXD_sugar-bd_CS"/>
</dbReference>
<dbReference type="Pfam" id="PF00441">
    <property type="entry name" value="Acyl-CoA_dh_1"/>
    <property type="match status" value="1"/>
</dbReference>
<dbReference type="InterPro" id="IPR037069">
    <property type="entry name" value="AcylCoA_DH/ox_N_sf"/>
</dbReference>
<evidence type="ECO:0000313" key="13">
    <source>
        <dbReference type="Proteomes" id="UP000252139"/>
    </source>
</evidence>
<keyword evidence="8" id="KW-0274">FAD</keyword>
<comment type="caution">
    <text evidence="12">The sequence shown here is derived from an EMBL/GenBank/DDBJ whole genome shotgun (WGS) entry which is preliminary data.</text>
</comment>
<dbReference type="SUPFAM" id="SSF53448">
    <property type="entry name" value="Nucleotide-diphospho-sugar transferases"/>
    <property type="match status" value="1"/>
</dbReference>
<dbReference type="InterPro" id="IPR050741">
    <property type="entry name" value="Acyl-CoA_dehydrogenase"/>
</dbReference>
<dbReference type="FunFam" id="2.40.110.10:FF:000002">
    <property type="entry name" value="Acyl-CoA dehydrogenase fadE12"/>
    <property type="match status" value="1"/>
</dbReference>
<dbReference type="Gene3D" id="1.20.140.10">
    <property type="entry name" value="Butyryl-CoA Dehydrogenase, subunit A, domain 3"/>
    <property type="match status" value="1"/>
</dbReference>
<dbReference type="GO" id="GO:0005737">
    <property type="term" value="C:cytoplasm"/>
    <property type="evidence" value="ECO:0007669"/>
    <property type="project" value="TreeGrafter"/>
</dbReference>
<dbReference type="GO" id="GO:0003995">
    <property type="term" value="F:acyl-CoA dehydrogenase activity"/>
    <property type="evidence" value="ECO:0007669"/>
    <property type="project" value="TreeGrafter"/>
</dbReference>
<dbReference type="OrthoDB" id="409543at2759"/>
<sequence length="1108" mass="125689">MSKKFTVEEVAKHSQTDDCWIIVHDKVYDISKFLDDHPGGKKVLLKAAGTDATKQFDAFHNPSVLTKIASQYMIGEIGTESEEQEDIPTTNPLQVGEVFGDMVPFGDPMWYQDWYSPYYNDSHRKVRQFMRDFVEREIMPYTHEWDEAKQMPREIYVKAAKAGILAASVGRVEKEYIPYGLPGGVSYEEFDPFHALIVADEMSRCGSGGVTWGLLGGLGIGLPPVMHFGSKYLKDKVVRDCLSGTKHICLAITEPSGGSDVANLQTEAKDMGDHYLVNGEKKWITNGTFADYFTVACRTGEQGFNGISFLLIERDMPGVTTRQMKCSGVWPSGTAYITFEDVKVPKENLIGKENKGFKYIMHNFNAERIGIVIQANRFARCCIEEAMKYAHKRKTFGKRLIDHPVIRNKLANMIRKVEATHAWLESLIYQAKKMPPELQPVRLGGPIALCKAQSTRTFEFCAREAAQIFGGLAYTRGGQGEKVERLYREVRAFAIPGGSEEIMLDLGVRQATKVGSFMGAKIFRKRWPLIIFFLILFFYLSRLSSTKDRPVQQTKSHSLEVRLPPPSSGHFKELTLAQEASLTPMGHRIPKIVHFVYGLRDPEPTLDLIHYLAIKSAHDVLKPEKIMFHYHHLPVGDNFERARPMLTLNKVPLVQKVFDRPVSHYAHRADVVRLEVLEKYGGIYVDLDLISLKPVDHLLNKEFIMAQEGVDGSVGLCNAMIMARPHSRFIQRWYATYATFDSSDWNYHSVVLPGKLAPFFPNEVTVLNYTSYFWPLWDSAGLRTLFLEKSYDFSANLGTHIWESAANKNLMKDVNEKVMMEIDNSLYCRLRPFLLDGRPDPRPDSCYILRHTKRADGLVGHWPLKEPKNEARKGINPLPAEDDSGNHLAGIMRNAVYVNDGVYLSGDTSYIFLGMPTQTSAQTITVSWWMKTAVSNPGSGKMAMVIQTDHGRICAYTHQLRRNAESISIKAIKRNEKWEWDGIAGLQLRPSPFGLDKEYHHYTLTIHPVSTNQSIPAIALYMDGHVVVSKANWNYPSEIGSIVRGIWFGSIEPLNDKYQNPWDNSVNLEATFRDIHVWEKGLSSEEILHLYHTNKPKKSTRKKSSHNI</sequence>
<accession>A0A367JSC9</accession>
<comment type="similarity">
    <text evidence="4">Belongs to the acyl-CoA dehydrogenase family.</text>
</comment>
<name>A0A367JSC9_RHIAZ</name>
<dbReference type="Gene3D" id="3.10.120.10">
    <property type="entry name" value="Cytochrome b5-like heme/steroid binding domain"/>
    <property type="match status" value="1"/>
</dbReference>
<dbReference type="FunFam" id="3.10.120.10:FF:000007">
    <property type="entry name" value="Sulfite oxidase, mitochondrial"/>
    <property type="match status" value="1"/>
</dbReference>
<dbReference type="InterPro" id="IPR046373">
    <property type="entry name" value="Acyl-CoA_Oxase/DH_mid-dom_sf"/>
</dbReference>
<dbReference type="InterPro" id="IPR006091">
    <property type="entry name" value="Acyl-CoA_Oxase/DH_mid-dom"/>
</dbReference>
<evidence type="ECO:0000256" key="7">
    <source>
        <dbReference type="ARBA" id="ARBA00022723"/>
    </source>
</evidence>
<evidence type="ECO:0000256" key="1">
    <source>
        <dbReference type="ARBA" id="ARBA00001974"/>
    </source>
</evidence>
<dbReference type="Proteomes" id="UP000252139">
    <property type="component" value="Unassembled WGS sequence"/>
</dbReference>
<dbReference type="InterPro" id="IPR029044">
    <property type="entry name" value="Nucleotide-diphossugar_trans"/>
</dbReference>
<dbReference type="PANTHER" id="PTHR48083:SF28">
    <property type="entry name" value="ACYL-COA DEHYDROGENASE FAMILY PROTEIN (AFU_ORTHOLOGUE AFUA_6G10880)-RELATED"/>
    <property type="match status" value="1"/>
</dbReference>
<dbReference type="EMBL" id="PJQL01000774">
    <property type="protein sequence ID" value="RCH92828.1"/>
    <property type="molecule type" value="Genomic_DNA"/>
</dbReference>
<dbReference type="InterPro" id="IPR036250">
    <property type="entry name" value="AcylCo_DH-like_C"/>
</dbReference>
<dbReference type="InterPro" id="IPR018506">
    <property type="entry name" value="Cyt_B5_heme-BS"/>
</dbReference>
<evidence type="ECO:0000256" key="10">
    <source>
        <dbReference type="ARBA" id="ARBA00023004"/>
    </source>
</evidence>
<keyword evidence="9" id="KW-0560">Oxidoreductase</keyword>
<evidence type="ECO:0000256" key="2">
    <source>
        <dbReference type="ARBA" id="ARBA00004651"/>
    </source>
</evidence>
<dbReference type="GO" id="GO:0005886">
    <property type="term" value="C:plasma membrane"/>
    <property type="evidence" value="ECO:0007669"/>
    <property type="project" value="UniProtKB-SubCell"/>
</dbReference>
<dbReference type="Pfam" id="PF02771">
    <property type="entry name" value="Acyl-CoA_dh_N"/>
    <property type="match status" value="1"/>
</dbReference>
<protein>
    <recommendedName>
        <fullName evidence="11">Cytochrome b5 heme-binding domain-containing protein</fullName>
    </recommendedName>
</protein>
<dbReference type="Gene3D" id="2.40.110.10">
    <property type="entry name" value="Butyryl-CoA Dehydrogenase, subunit A, domain 2"/>
    <property type="match status" value="1"/>
</dbReference>
<dbReference type="InterPro" id="IPR013320">
    <property type="entry name" value="ConA-like_dom_sf"/>
</dbReference>
<dbReference type="GO" id="GO:0050660">
    <property type="term" value="F:flavin adenine dinucleotide binding"/>
    <property type="evidence" value="ECO:0007669"/>
    <property type="project" value="InterPro"/>
</dbReference>
<dbReference type="Gene3D" id="1.10.540.10">
    <property type="entry name" value="Acyl-CoA dehydrogenase/oxidase, N-terminal domain"/>
    <property type="match status" value="1"/>
</dbReference>
<dbReference type="GO" id="GO:0020037">
    <property type="term" value="F:heme binding"/>
    <property type="evidence" value="ECO:0007669"/>
    <property type="project" value="InterPro"/>
</dbReference>
<evidence type="ECO:0000313" key="12">
    <source>
        <dbReference type="EMBL" id="RCH92828.1"/>
    </source>
</evidence>
<keyword evidence="6" id="KW-0285">Flavoprotein</keyword>
<reference evidence="12 13" key="1">
    <citation type="journal article" date="2018" name="G3 (Bethesda)">
        <title>Phylogenetic and Phylogenomic Definition of Rhizopus Species.</title>
        <authorList>
            <person name="Gryganskyi A.P."/>
            <person name="Golan J."/>
            <person name="Dolatabadi S."/>
            <person name="Mondo S."/>
            <person name="Robb S."/>
            <person name="Idnurm A."/>
            <person name="Muszewska A."/>
            <person name="Steczkiewicz K."/>
            <person name="Masonjones S."/>
            <person name="Liao H.L."/>
            <person name="Gajdeczka M.T."/>
            <person name="Anike F."/>
            <person name="Vuek A."/>
            <person name="Anishchenko I.M."/>
            <person name="Voigt K."/>
            <person name="de Hoog G.S."/>
            <person name="Smith M.E."/>
            <person name="Heitman J."/>
            <person name="Vilgalys R."/>
            <person name="Stajich J.E."/>
        </authorList>
    </citation>
    <scope>NUCLEOTIDE SEQUENCE [LARGE SCALE GENOMIC DNA]</scope>
    <source>
        <strain evidence="12 13">CBS 357.93</strain>
    </source>
</reference>
<dbReference type="InterPro" id="IPR001199">
    <property type="entry name" value="Cyt_B5-like_heme/steroid-bd"/>
</dbReference>
<dbReference type="SUPFAM" id="SSF49899">
    <property type="entry name" value="Concanavalin A-like lectins/glucanases"/>
    <property type="match status" value="1"/>
</dbReference>
<dbReference type="GO" id="GO:0033539">
    <property type="term" value="P:fatty acid beta-oxidation using acyl-CoA dehydrogenase"/>
    <property type="evidence" value="ECO:0007669"/>
    <property type="project" value="TreeGrafter"/>
</dbReference>
<comment type="subcellular location">
    <subcellularLocation>
        <location evidence="2">Cell membrane</location>
        <topology evidence="2">Multi-pass membrane protein</topology>
    </subcellularLocation>
</comment>
<dbReference type="AlphaFoldDB" id="A0A367JSC9"/>
<dbReference type="PROSITE" id="PS50255">
    <property type="entry name" value="CYTOCHROME_B5_2"/>
    <property type="match status" value="1"/>
</dbReference>
<keyword evidence="5" id="KW-0349">Heme</keyword>
<evidence type="ECO:0000256" key="9">
    <source>
        <dbReference type="ARBA" id="ARBA00023002"/>
    </source>
</evidence>
<dbReference type="STRING" id="86630.A0A367JSC9"/>
<dbReference type="Pfam" id="PF04488">
    <property type="entry name" value="Gly_transf_sug"/>
    <property type="match status" value="1"/>
</dbReference>
<dbReference type="PROSITE" id="PS00191">
    <property type="entry name" value="CYTOCHROME_B5_1"/>
    <property type="match status" value="1"/>
</dbReference>
<dbReference type="SUPFAM" id="SSF56645">
    <property type="entry name" value="Acyl-CoA dehydrogenase NM domain-like"/>
    <property type="match status" value="1"/>
</dbReference>
<proteinExistence type="inferred from homology"/>
<dbReference type="Gene3D" id="3.90.550.20">
    <property type="match status" value="1"/>
</dbReference>